<reference evidence="1 2" key="1">
    <citation type="submission" date="2016-01" db="EMBL/GenBank/DDBJ databases">
        <authorList>
            <person name="Oliw E.H."/>
        </authorList>
    </citation>
    <scope>NUCLEOTIDE SEQUENCE [LARGE SCALE GENOMIC DNA]</scope>
    <source>
        <strain evidence="1 2">KA00635</strain>
    </source>
</reference>
<dbReference type="PATRIC" id="fig|87541.4.peg.1145"/>
<protein>
    <submittedName>
        <fullName evidence="1">Uncharacterized protein</fullName>
    </submittedName>
</protein>
<dbReference type="AlphaFoldDB" id="A0A133XY07"/>
<gene>
    <name evidence="1" type="ORF">HMPREF3187_01157</name>
</gene>
<comment type="caution">
    <text evidence="1">The sequence shown here is derived from an EMBL/GenBank/DDBJ whole genome shotgun (WGS) entry which is preliminary data.</text>
</comment>
<sequence>FFCGKLLDKGFLKRRSFIQKGRYFFILKNLKSFILEEGI</sequence>
<dbReference type="Proteomes" id="UP000070422">
    <property type="component" value="Unassembled WGS sequence"/>
</dbReference>
<dbReference type="EMBL" id="LSCQ01000055">
    <property type="protein sequence ID" value="KXB35820.1"/>
    <property type="molecule type" value="Genomic_DNA"/>
</dbReference>
<evidence type="ECO:0000313" key="1">
    <source>
        <dbReference type="EMBL" id="KXB35820.1"/>
    </source>
</evidence>
<feature type="non-terminal residue" evidence="1">
    <location>
        <position position="1"/>
    </location>
</feature>
<proteinExistence type="predicted"/>
<organism evidence="1 2">
    <name type="scientific">Aerococcus christensenii</name>
    <dbReference type="NCBI Taxonomy" id="87541"/>
    <lineage>
        <taxon>Bacteria</taxon>
        <taxon>Bacillati</taxon>
        <taxon>Bacillota</taxon>
        <taxon>Bacilli</taxon>
        <taxon>Lactobacillales</taxon>
        <taxon>Aerococcaceae</taxon>
        <taxon>Aerococcus</taxon>
    </lineage>
</organism>
<evidence type="ECO:0000313" key="2">
    <source>
        <dbReference type="Proteomes" id="UP000070422"/>
    </source>
</evidence>
<accession>A0A133XY07</accession>
<name>A0A133XY07_9LACT</name>